<dbReference type="Gene3D" id="3.40.640.10">
    <property type="entry name" value="Type I PLP-dependent aspartate aminotransferase-like (Major domain)"/>
    <property type="match status" value="1"/>
</dbReference>
<evidence type="ECO:0000256" key="4">
    <source>
        <dbReference type="PIRSR" id="PIRSR602129-50"/>
    </source>
</evidence>
<comment type="cofactor">
    <cofactor evidence="1 4">
        <name>pyridoxal 5'-phosphate</name>
        <dbReference type="ChEBI" id="CHEBI:597326"/>
    </cofactor>
</comment>
<dbReference type="InterPro" id="IPR050477">
    <property type="entry name" value="GrpII_AminoAcid_Decarb"/>
</dbReference>
<dbReference type="Proteomes" id="UP000015241">
    <property type="component" value="Unassembled WGS sequence"/>
</dbReference>
<accession>S8FYS8</accession>
<keyword evidence="2 4" id="KW-0663">Pyridoxal phosphate</keyword>
<evidence type="ECO:0008006" key="7">
    <source>
        <dbReference type="Google" id="ProtNLM"/>
    </source>
</evidence>
<evidence type="ECO:0000256" key="2">
    <source>
        <dbReference type="ARBA" id="ARBA00022898"/>
    </source>
</evidence>
<dbReference type="InterPro" id="IPR015424">
    <property type="entry name" value="PyrdxlP-dep_Trfase"/>
</dbReference>
<dbReference type="GO" id="GO:0019752">
    <property type="term" value="P:carboxylic acid metabolic process"/>
    <property type="evidence" value="ECO:0007669"/>
    <property type="project" value="InterPro"/>
</dbReference>
<name>S8FYS8_FOMSC</name>
<keyword evidence="6" id="KW-1185">Reference proteome</keyword>
<dbReference type="PANTHER" id="PTHR42735">
    <property type="match status" value="1"/>
</dbReference>
<feature type="non-terminal residue" evidence="5">
    <location>
        <position position="747"/>
    </location>
</feature>
<gene>
    <name evidence="5" type="ORF">FOMPIDRAFT_1092209</name>
</gene>
<dbReference type="HOGENOM" id="CLU_005446_1_0_1"/>
<dbReference type="Pfam" id="PF00282">
    <property type="entry name" value="Pyridoxal_deC"/>
    <property type="match status" value="1"/>
</dbReference>
<dbReference type="OrthoDB" id="2161780at2759"/>
<dbReference type="GO" id="GO:0030170">
    <property type="term" value="F:pyridoxal phosphate binding"/>
    <property type="evidence" value="ECO:0007669"/>
    <property type="project" value="InterPro"/>
</dbReference>
<dbReference type="eggNOG" id="KOG0629">
    <property type="taxonomic scope" value="Eukaryota"/>
</dbReference>
<sequence>HHALSAWFLGPKAENSQIMKELLGEIVDRVARARLEYFPEDPTFITASTQNSAPYRREINDLKRYTTLMTDLLSRYNPPFFSPRYMGHMCFDNSMPAMLGYLTTMIHNPNNVAVEASPLTSYVEHCVGQQLCKMLGYRTTEDIAAAEEAKSSYMYKGWGHLTCDGSIANLEAMWVARNLKFYPLSLKWAIEEGALGFIASSFTVPLTGKNTGSVLFMKATTIALCNLRPEVILDIPSRLSKEYGISPRFVDEALDKYLLQTVGREALERRYAISRTPKVLISKMNHYSWPKGAAVLGIGRGSVHQIDIDSHARMDVAALEKELISLSQAGHPIYTVVAIMGTTEHGAVDPLDKILLLRRKLQDQYGISFLVHCDAAWGGYFASLLRPAPPDYKGGRKLDIDGIYVPQQALSPYTETQLRSMRYADSITVDPHKSGYIPYPAGGLCYKDERSKYLITWTGPYIDSGASDVESMGVYGLEGSKPGAAAVAAYLSNEVIGLHRGGYGGLLGEAMFTSVKMYAHWATMTLESDTLIVVPLNMLPAEREGKSVEEVEAQRAFIRRNIVDRPNDELVRDSEAMYLVRMMGSDLSINAFACNFRLSRGGPPNQDVAEASYLNKRIIERLSVTRVDDEAQKKPVLLMGTELDHERYGACLANFKQRLGLHADDPAPLAGLCNVSMSPFPTAGNFVRELADAFRKVAEEEVQNCWKRVHVAPAVHSFIMQGTDDLFLTYLPMFNWGSYRQQLLVSA</sequence>
<evidence type="ECO:0000313" key="5">
    <source>
        <dbReference type="EMBL" id="EPT06226.1"/>
    </source>
</evidence>
<dbReference type="STRING" id="743788.S8FYS8"/>
<reference evidence="5 6" key="1">
    <citation type="journal article" date="2012" name="Science">
        <title>The Paleozoic origin of enzymatic lignin decomposition reconstructed from 31 fungal genomes.</title>
        <authorList>
            <person name="Floudas D."/>
            <person name="Binder M."/>
            <person name="Riley R."/>
            <person name="Barry K."/>
            <person name="Blanchette R.A."/>
            <person name="Henrissat B."/>
            <person name="Martinez A.T."/>
            <person name="Otillar R."/>
            <person name="Spatafora J.W."/>
            <person name="Yadav J.S."/>
            <person name="Aerts A."/>
            <person name="Benoit I."/>
            <person name="Boyd A."/>
            <person name="Carlson A."/>
            <person name="Copeland A."/>
            <person name="Coutinho P.M."/>
            <person name="de Vries R.P."/>
            <person name="Ferreira P."/>
            <person name="Findley K."/>
            <person name="Foster B."/>
            <person name="Gaskell J."/>
            <person name="Glotzer D."/>
            <person name="Gorecki P."/>
            <person name="Heitman J."/>
            <person name="Hesse C."/>
            <person name="Hori C."/>
            <person name="Igarashi K."/>
            <person name="Jurgens J.A."/>
            <person name="Kallen N."/>
            <person name="Kersten P."/>
            <person name="Kohler A."/>
            <person name="Kuees U."/>
            <person name="Kumar T.K.A."/>
            <person name="Kuo A."/>
            <person name="LaButti K."/>
            <person name="Larrondo L.F."/>
            <person name="Lindquist E."/>
            <person name="Ling A."/>
            <person name="Lombard V."/>
            <person name="Lucas S."/>
            <person name="Lundell T."/>
            <person name="Martin R."/>
            <person name="McLaughlin D.J."/>
            <person name="Morgenstern I."/>
            <person name="Morin E."/>
            <person name="Murat C."/>
            <person name="Nagy L.G."/>
            <person name="Nolan M."/>
            <person name="Ohm R.A."/>
            <person name="Patyshakuliyeva A."/>
            <person name="Rokas A."/>
            <person name="Ruiz-Duenas F.J."/>
            <person name="Sabat G."/>
            <person name="Salamov A."/>
            <person name="Samejima M."/>
            <person name="Schmutz J."/>
            <person name="Slot J.C."/>
            <person name="St John F."/>
            <person name="Stenlid J."/>
            <person name="Sun H."/>
            <person name="Sun S."/>
            <person name="Syed K."/>
            <person name="Tsang A."/>
            <person name="Wiebenga A."/>
            <person name="Young D."/>
            <person name="Pisabarro A."/>
            <person name="Eastwood D.C."/>
            <person name="Martin F."/>
            <person name="Cullen D."/>
            <person name="Grigoriev I.V."/>
            <person name="Hibbett D.S."/>
        </authorList>
    </citation>
    <scope>NUCLEOTIDE SEQUENCE</scope>
    <source>
        <strain evidence="6">FP-58527</strain>
    </source>
</reference>
<dbReference type="SUPFAM" id="SSF53383">
    <property type="entry name" value="PLP-dependent transferases"/>
    <property type="match status" value="1"/>
</dbReference>
<keyword evidence="3" id="KW-0456">Lyase</keyword>
<dbReference type="InterPro" id="IPR015421">
    <property type="entry name" value="PyrdxlP-dep_Trfase_major"/>
</dbReference>
<feature type="modified residue" description="N6-(pyridoxal phosphate)lysine" evidence="4">
    <location>
        <position position="433"/>
    </location>
</feature>
<dbReference type="EMBL" id="KE504122">
    <property type="protein sequence ID" value="EPT06226.1"/>
    <property type="molecule type" value="Genomic_DNA"/>
</dbReference>
<dbReference type="InterPro" id="IPR002129">
    <property type="entry name" value="PyrdxlP-dep_de-COase"/>
</dbReference>
<feature type="non-terminal residue" evidence="5">
    <location>
        <position position="1"/>
    </location>
</feature>
<dbReference type="GO" id="GO:0016830">
    <property type="term" value="F:carbon-carbon lyase activity"/>
    <property type="evidence" value="ECO:0007669"/>
    <property type="project" value="InterPro"/>
</dbReference>
<dbReference type="AlphaFoldDB" id="S8FYS8"/>
<protein>
    <recommendedName>
        <fullName evidence="7">PLP-dependent transferase</fullName>
    </recommendedName>
</protein>
<proteinExistence type="predicted"/>
<dbReference type="PANTHER" id="PTHR42735:SF4">
    <property type="entry name" value="PYRIDOXAL PHOSPHATE-DEPENDENT DECARBOXYLASE FAMILY PROTEIN"/>
    <property type="match status" value="1"/>
</dbReference>
<evidence type="ECO:0000256" key="1">
    <source>
        <dbReference type="ARBA" id="ARBA00001933"/>
    </source>
</evidence>
<organism evidence="5 6">
    <name type="scientific">Fomitopsis schrenkii</name>
    <name type="common">Brown rot fungus</name>
    <dbReference type="NCBI Taxonomy" id="2126942"/>
    <lineage>
        <taxon>Eukaryota</taxon>
        <taxon>Fungi</taxon>
        <taxon>Dikarya</taxon>
        <taxon>Basidiomycota</taxon>
        <taxon>Agaricomycotina</taxon>
        <taxon>Agaricomycetes</taxon>
        <taxon>Polyporales</taxon>
        <taxon>Fomitopsis</taxon>
    </lineage>
</organism>
<dbReference type="InParanoid" id="S8FYS8"/>
<evidence type="ECO:0000313" key="6">
    <source>
        <dbReference type="Proteomes" id="UP000015241"/>
    </source>
</evidence>
<evidence type="ECO:0000256" key="3">
    <source>
        <dbReference type="ARBA" id="ARBA00023239"/>
    </source>
</evidence>